<accession>A0A244CS13</accession>
<evidence type="ECO:0000256" key="8">
    <source>
        <dbReference type="SAM" id="Phobius"/>
    </source>
</evidence>
<dbReference type="NCBIfam" id="NF028537">
    <property type="entry name" value="P_eth_NH2_trans"/>
    <property type="match status" value="1"/>
</dbReference>
<dbReference type="InterPro" id="IPR017850">
    <property type="entry name" value="Alkaline_phosphatase_core_sf"/>
</dbReference>
<keyword evidence="12" id="KW-1185">Reference proteome</keyword>
<dbReference type="Pfam" id="PF08019">
    <property type="entry name" value="EptA_B_N"/>
    <property type="match status" value="1"/>
</dbReference>
<sequence length="542" mass="61343">MKIAFKRFCISSWQVSYSQFVCLVSMYIVIAFNGLFLYNTFMATTQSGHINWLFIASIPILLFSLTVLVLSWLSLITFVKAILLFNVLVCSLLFYSTLNYGVIFDKSMLQNIVETNSGEAFSYLNFQLVLFIFLLGVVPTYLFSKFTIIGSFRVRLKSFTKLNLSALLCCAIIAVPFYKEYASVGRNNRQLTSYITPFSFYTAGYKYLRDNYFYPPLPFKVLDNLPTLKNKTSTSLTVMVVGETARAANFSLQGYSRATNAYTPKLGVKYFSDVSSCGTATAISVPCMFSRLKRKEYDSRLASSQENALDIIQRSGVEVTWIDNNSSCKGVCARIKSDNIEPNKEHPLCDGHYCFDEILVTKLADKIATSNAKHKLVVLHMIGSHGPTYYRRYPEHESLFKPDCSRSDIQNCSTTELTNTYDNTIAYTDKVLSQLIKVLQASNEMEKSLLYVSDHGESLGEKGLYLHGFPYALAPIEQTHIPMIFWSNKLSNSKFNDCIELQRSKVFSHDNIFDTLLGLTQVSSSQYQPEYDIFNACKALSL</sequence>
<organism evidence="11 12">
    <name type="scientific">Pseudoalteromonas ulvae</name>
    <dbReference type="NCBI Taxonomy" id="107327"/>
    <lineage>
        <taxon>Bacteria</taxon>
        <taxon>Pseudomonadati</taxon>
        <taxon>Pseudomonadota</taxon>
        <taxon>Gammaproteobacteria</taxon>
        <taxon>Alteromonadales</taxon>
        <taxon>Pseudoalteromonadaceae</taxon>
        <taxon>Pseudoalteromonas</taxon>
    </lineage>
</organism>
<dbReference type="CDD" id="cd16017">
    <property type="entry name" value="LptA"/>
    <property type="match status" value="1"/>
</dbReference>
<keyword evidence="6 8" id="KW-1133">Transmembrane helix</keyword>
<evidence type="ECO:0000313" key="11">
    <source>
        <dbReference type="EMBL" id="OUL58384.1"/>
    </source>
</evidence>
<keyword evidence="3" id="KW-0997">Cell inner membrane</keyword>
<keyword evidence="2" id="KW-1003">Cell membrane</keyword>
<feature type="transmembrane region" description="Helical" evidence="8">
    <location>
        <begin position="50"/>
        <end position="75"/>
    </location>
</feature>
<evidence type="ECO:0000256" key="1">
    <source>
        <dbReference type="ARBA" id="ARBA00004429"/>
    </source>
</evidence>
<dbReference type="PANTHER" id="PTHR30443">
    <property type="entry name" value="INNER MEMBRANE PROTEIN"/>
    <property type="match status" value="1"/>
</dbReference>
<feature type="domain" description="Sulfatase N-terminal" evidence="9">
    <location>
        <begin position="237"/>
        <end position="521"/>
    </location>
</feature>
<dbReference type="Proteomes" id="UP000194841">
    <property type="component" value="Unassembled WGS sequence"/>
</dbReference>
<dbReference type="InterPro" id="IPR000917">
    <property type="entry name" value="Sulfatase_N"/>
</dbReference>
<dbReference type="GO" id="GO:0005886">
    <property type="term" value="C:plasma membrane"/>
    <property type="evidence" value="ECO:0007669"/>
    <property type="project" value="UniProtKB-SubCell"/>
</dbReference>
<evidence type="ECO:0000259" key="9">
    <source>
        <dbReference type="Pfam" id="PF00884"/>
    </source>
</evidence>
<evidence type="ECO:0000256" key="7">
    <source>
        <dbReference type="ARBA" id="ARBA00023136"/>
    </source>
</evidence>
<protein>
    <submittedName>
        <fullName evidence="11">Phosphoethanolamine transferase</fullName>
    </submittedName>
</protein>
<dbReference type="EMBL" id="MWPV01000002">
    <property type="protein sequence ID" value="OUL58384.1"/>
    <property type="molecule type" value="Genomic_DNA"/>
</dbReference>
<dbReference type="SUPFAM" id="SSF53649">
    <property type="entry name" value="Alkaline phosphatase-like"/>
    <property type="match status" value="1"/>
</dbReference>
<keyword evidence="4 11" id="KW-0808">Transferase</keyword>
<dbReference type="OrthoDB" id="9786870at2"/>
<dbReference type="Pfam" id="PF00884">
    <property type="entry name" value="Sulfatase"/>
    <property type="match status" value="1"/>
</dbReference>
<feature type="transmembrane region" description="Helical" evidence="8">
    <location>
        <begin position="82"/>
        <end position="103"/>
    </location>
</feature>
<feature type="domain" description="Phosphoethanolamine transferase N-terminal" evidence="10">
    <location>
        <begin position="62"/>
        <end position="211"/>
    </location>
</feature>
<evidence type="ECO:0000256" key="5">
    <source>
        <dbReference type="ARBA" id="ARBA00022692"/>
    </source>
</evidence>
<evidence type="ECO:0000313" key="12">
    <source>
        <dbReference type="Proteomes" id="UP000194841"/>
    </source>
</evidence>
<dbReference type="GO" id="GO:0016776">
    <property type="term" value="F:phosphotransferase activity, phosphate group as acceptor"/>
    <property type="evidence" value="ECO:0007669"/>
    <property type="project" value="TreeGrafter"/>
</dbReference>
<dbReference type="PANTHER" id="PTHR30443:SF0">
    <property type="entry name" value="PHOSPHOETHANOLAMINE TRANSFERASE EPTA"/>
    <property type="match status" value="1"/>
</dbReference>
<feature type="transmembrane region" description="Helical" evidence="8">
    <location>
        <begin position="162"/>
        <end position="178"/>
    </location>
</feature>
<dbReference type="Gene3D" id="3.40.720.10">
    <property type="entry name" value="Alkaline Phosphatase, subunit A"/>
    <property type="match status" value="1"/>
</dbReference>
<dbReference type="AlphaFoldDB" id="A0A244CS13"/>
<dbReference type="GO" id="GO:0009244">
    <property type="term" value="P:lipopolysaccharide core region biosynthetic process"/>
    <property type="evidence" value="ECO:0007669"/>
    <property type="project" value="TreeGrafter"/>
</dbReference>
<feature type="transmembrane region" description="Helical" evidence="8">
    <location>
        <begin position="20"/>
        <end position="38"/>
    </location>
</feature>
<proteinExistence type="predicted"/>
<dbReference type="InterPro" id="IPR012549">
    <property type="entry name" value="EptA-like_N"/>
</dbReference>
<evidence type="ECO:0000256" key="4">
    <source>
        <dbReference type="ARBA" id="ARBA00022679"/>
    </source>
</evidence>
<evidence type="ECO:0000259" key="10">
    <source>
        <dbReference type="Pfam" id="PF08019"/>
    </source>
</evidence>
<gene>
    <name evidence="11" type="ORF">B1199_08615</name>
</gene>
<keyword evidence="7 8" id="KW-0472">Membrane</keyword>
<evidence type="ECO:0000256" key="3">
    <source>
        <dbReference type="ARBA" id="ARBA00022519"/>
    </source>
</evidence>
<feature type="transmembrane region" description="Helical" evidence="8">
    <location>
        <begin position="123"/>
        <end position="142"/>
    </location>
</feature>
<dbReference type="InterPro" id="IPR040423">
    <property type="entry name" value="PEA_transferase"/>
</dbReference>
<name>A0A244CS13_PSEDV</name>
<evidence type="ECO:0000256" key="2">
    <source>
        <dbReference type="ARBA" id="ARBA00022475"/>
    </source>
</evidence>
<keyword evidence="5 8" id="KW-0812">Transmembrane</keyword>
<comment type="subcellular location">
    <subcellularLocation>
        <location evidence="1">Cell inner membrane</location>
        <topology evidence="1">Multi-pass membrane protein</topology>
    </subcellularLocation>
</comment>
<comment type="caution">
    <text evidence="11">The sequence shown here is derived from an EMBL/GenBank/DDBJ whole genome shotgun (WGS) entry which is preliminary data.</text>
</comment>
<evidence type="ECO:0000256" key="6">
    <source>
        <dbReference type="ARBA" id="ARBA00022989"/>
    </source>
</evidence>
<dbReference type="RefSeq" id="WP_086743689.1">
    <property type="nucleotide sequence ID" value="NZ_MWPV01000002.1"/>
</dbReference>
<reference evidence="11 12" key="1">
    <citation type="submission" date="2017-02" db="EMBL/GenBank/DDBJ databases">
        <title>Pseudoalteromonas ulvae TC14 Genome.</title>
        <authorList>
            <person name="Molmeret M."/>
        </authorList>
    </citation>
    <scope>NUCLEOTIDE SEQUENCE [LARGE SCALE GENOMIC DNA]</scope>
    <source>
        <strain evidence="11">TC14</strain>
    </source>
</reference>
<dbReference type="InterPro" id="IPR058130">
    <property type="entry name" value="PEA_transf_C"/>
</dbReference>